<dbReference type="PROSITE" id="PS50181">
    <property type="entry name" value="FBOX"/>
    <property type="match status" value="1"/>
</dbReference>
<evidence type="ECO:0000259" key="1">
    <source>
        <dbReference type="PROSITE" id="PS50181"/>
    </source>
</evidence>
<dbReference type="AlphaFoldDB" id="A0A074YCX9"/>
<dbReference type="EMBL" id="KL584758">
    <property type="protein sequence ID" value="KEQ95600.1"/>
    <property type="molecule type" value="Genomic_DNA"/>
</dbReference>
<evidence type="ECO:0000313" key="2">
    <source>
        <dbReference type="EMBL" id="KEQ95600.1"/>
    </source>
</evidence>
<dbReference type="RefSeq" id="XP_013344317.1">
    <property type="nucleotide sequence ID" value="XM_013488863.1"/>
</dbReference>
<dbReference type="GeneID" id="25370434"/>
<protein>
    <recommendedName>
        <fullName evidence="1">F-box domain-containing protein</fullName>
    </recommendedName>
</protein>
<dbReference type="Pfam" id="PF00646">
    <property type="entry name" value="F-box"/>
    <property type="match status" value="1"/>
</dbReference>
<dbReference type="InterPro" id="IPR036047">
    <property type="entry name" value="F-box-like_dom_sf"/>
</dbReference>
<sequence>MANILSLANETLDHVLSYVDPNDFPAARSTCRRMHTSVNERFASTYFSTRHHVFSMSSMMTLYEISVDPFFAPFVLHIEFNTTWTFGVETFVYETNTFPSDHPAYLASKPTFTELLGTIRILLKALDNLKVFQSSLGLGFNDSSHLGPVSELTRLLRHQDTKRFERSPTGNVCALVLSCLRSKEISINTLQFRVEALHASDVRQLIKEEKTLVCEHDEHNIYSICPDM</sequence>
<dbReference type="InParanoid" id="A0A074YCX9"/>
<gene>
    <name evidence="2" type="ORF">AUEXF2481DRAFT_677748</name>
</gene>
<dbReference type="Proteomes" id="UP000030641">
    <property type="component" value="Unassembled WGS sequence"/>
</dbReference>
<proteinExistence type="predicted"/>
<dbReference type="InterPro" id="IPR001810">
    <property type="entry name" value="F-box_dom"/>
</dbReference>
<name>A0A074YCX9_AURSE</name>
<dbReference type="STRING" id="1043005.A0A074YCX9"/>
<reference evidence="2 3" key="1">
    <citation type="journal article" date="2014" name="BMC Genomics">
        <title>Genome sequencing of four Aureobasidium pullulans varieties: biotechnological potential, stress tolerance, and description of new species.</title>
        <authorList>
            <person name="Gostin Ar C."/>
            <person name="Ohm R.A."/>
            <person name="Kogej T."/>
            <person name="Sonjak S."/>
            <person name="Turk M."/>
            <person name="Zajc J."/>
            <person name="Zalar P."/>
            <person name="Grube M."/>
            <person name="Sun H."/>
            <person name="Han J."/>
            <person name="Sharma A."/>
            <person name="Chiniquy J."/>
            <person name="Ngan C.Y."/>
            <person name="Lipzen A."/>
            <person name="Barry K."/>
            <person name="Grigoriev I.V."/>
            <person name="Gunde-Cimerman N."/>
        </authorList>
    </citation>
    <scope>NUCLEOTIDE SEQUENCE [LARGE SCALE GENOMIC DNA]</scope>
    <source>
        <strain evidence="2 3">EXF-2481</strain>
    </source>
</reference>
<dbReference type="OrthoDB" id="5279008at2759"/>
<accession>A0A074YCX9</accession>
<dbReference type="SUPFAM" id="SSF81383">
    <property type="entry name" value="F-box domain"/>
    <property type="match status" value="1"/>
</dbReference>
<organism evidence="2 3">
    <name type="scientific">Aureobasidium subglaciale (strain EXF-2481)</name>
    <name type="common">Aureobasidium pullulans var. subglaciale</name>
    <dbReference type="NCBI Taxonomy" id="1043005"/>
    <lineage>
        <taxon>Eukaryota</taxon>
        <taxon>Fungi</taxon>
        <taxon>Dikarya</taxon>
        <taxon>Ascomycota</taxon>
        <taxon>Pezizomycotina</taxon>
        <taxon>Dothideomycetes</taxon>
        <taxon>Dothideomycetidae</taxon>
        <taxon>Dothideales</taxon>
        <taxon>Saccotheciaceae</taxon>
        <taxon>Aureobasidium</taxon>
    </lineage>
</organism>
<evidence type="ECO:0000313" key="3">
    <source>
        <dbReference type="Proteomes" id="UP000030641"/>
    </source>
</evidence>
<dbReference type="HOGENOM" id="CLU_1214535_0_0_1"/>
<dbReference type="CDD" id="cd09917">
    <property type="entry name" value="F-box_SF"/>
    <property type="match status" value="1"/>
</dbReference>
<feature type="domain" description="F-box" evidence="1">
    <location>
        <begin position="1"/>
        <end position="50"/>
    </location>
</feature>
<keyword evidence="3" id="KW-1185">Reference proteome</keyword>